<proteinExistence type="predicted"/>
<accession>A0ABU3W406</accession>
<name>A0ABU3W406_9GAMM</name>
<evidence type="ECO:0000313" key="2">
    <source>
        <dbReference type="Proteomes" id="UP001269819"/>
    </source>
</evidence>
<sequence length="64" mass="7426">MNSSQKRVLHVLSGMNRGGAETMVMNLYRKMDKSKVQFDFLTYRNDPCAYDEEILSLGGRLFYV</sequence>
<reference evidence="1 2" key="1">
    <citation type="submission" date="2023-10" db="EMBL/GenBank/DDBJ databases">
        <title>Characteristics and mechanism of a salt-tolerant marine origin heterotrophic nitrifying- aerobic denitrifying bacteria Marinobacter xestospongiae HN1.</title>
        <authorList>
            <person name="Qi R."/>
        </authorList>
    </citation>
    <scope>NUCLEOTIDE SEQUENCE [LARGE SCALE GENOMIC DNA]</scope>
    <source>
        <strain evidence="1 2">HN1</strain>
    </source>
</reference>
<organism evidence="1 2">
    <name type="scientific">Marinobacter xestospongiae</name>
    <dbReference type="NCBI Taxonomy" id="994319"/>
    <lineage>
        <taxon>Bacteria</taxon>
        <taxon>Pseudomonadati</taxon>
        <taxon>Pseudomonadota</taxon>
        <taxon>Gammaproteobacteria</taxon>
        <taxon>Pseudomonadales</taxon>
        <taxon>Marinobacteraceae</taxon>
        <taxon>Marinobacter</taxon>
    </lineage>
</organism>
<feature type="non-terminal residue" evidence="1">
    <location>
        <position position="64"/>
    </location>
</feature>
<comment type="caution">
    <text evidence="1">The sequence shown here is derived from an EMBL/GenBank/DDBJ whole genome shotgun (WGS) entry which is preliminary data.</text>
</comment>
<protein>
    <submittedName>
        <fullName evidence="1">Uncharacterized protein</fullName>
    </submittedName>
</protein>
<dbReference type="Proteomes" id="UP001269819">
    <property type="component" value="Unassembled WGS sequence"/>
</dbReference>
<gene>
    <name evidence="1" type="ORF">RYS15_21525</name>
</gene>
<evidence type="ECO:0000313" key="1">
    <source>
        <dbReference type="EMBL" id="MDV2081267.1"/>
    </source>
</evidence>
<keyword evidence="2" id="KW-1185">Reference proteome</keyword>
<dbReference type="EMBL" id="JAWIIJ010000068">
    <property type="protein sequence ID" value="MDV2081267.1"/>
    <property type="molecule type" value="Genomic_DNA"/>
</dbReference>